<accession>X0PM14</accession>
<reference evidence="1 2" key="1">
    <citation type="journal article" date="2015" name="Genome Announc.">
        <title>Expanding the biotechnology potential of lactobacilli through comparative genomics of 213 strains and associated genera.</title>
        <authorList>
            <person name="Sun Z."/>
            <person name="Harris H.M."/>
            <person name="McCann A."/>
            <person name="Guo C."/>
            <person name="Argimon S."/>
            <person name="Zhang W."/>
            <person name="Yang X."/>
            <person name="Jeffery I.B."/>
            <person name="Cooney J.C."/>
            <person name="Kagawa T.F."/>
            <person name="Liu W."/>
            <person name="Song Y."/>
            <person name="Salvetti E."/>
            <person name="Wrobel A."/>
            <person name="Rasinkangas P."/>
            <person name="Parkhill J."/>
            <person name="Rea M.C."/>
            <person name="O'Sullivan O."/>
            <person name="Ritari J."/>
            <person name="Douillard F.P."/>
            <person name="Paul Ross R."/>
            <person name="Yang R."/>
            <person name="Briner A.E."/>
            <person name="Felis G.E."/>
            <person name="de Vos W.M."/>
            <person name="Barrangou R."/>
            <person name="Klaenhammer T.R."/>
            <person name="Caufield P.W."/>
            <person name="Cui Y."/>
            <person name="Zhang H."/>
            <person name="O'Toole P.W."/>
        </authorList>
    </citation>
    <scope>NUCLEOTIDE SEQUENCE [LARGE SCALE GENOMIC DNA]</scope>
    <source>
        <strain evidence="1 2">DSM 18527</strain>
    </source>
</reference>
<comment type="caution">
    <text evidence="1">The sequence shown here is derived from an EMBL/GenBank/DDBJ whole genome shotgun (WGS) entry which is preliminary data.</text>
</comment>
<dbReference type="AlphaFoldDB" id="X0PM14"/>
<sequence length="85" mass="9587">MIEVRHALDKAYKIDKIVILISNRSQSGADLLFLKAQFNVLSFLGRYGVHFQLTNDLGTAPQFAGAQYALPTSEFDRVEQELTQK</sequence>
<name>X0PM14_9LACO</name>
<evidence type="ECO:0000313" key="2">
    <source>
        <dbReference type="Proteomes" id="UP000051236"/>
    </source>
</evidence>
<organism evidence="1 2">
    <name type="scientific">Agrilactobacillus composti DSM 18527 = JCM 14202</name>
    <dbReference type="NCBI Taxonomy" id="1423734"/>
    <lineage>
        <taxon>Bacteria</taxon>
        <taxon>Bacillati</taxon>
        <taxon>Bacillota</taxon>
        <taxon>Bacilli</taxon>
        <taxon>Lactobacillales</taxon>
        <taxon>Lactobacillaceae</taxon>
        <taxon>Agrilactobacillus</taxon>
    </lineage>
</organism>
<dbReference type="RefSeq" id="WP_035450839.1">
    <property type="nucleotide sequence ID" value="NZ_AZGA01000057.1"/>
</dbReference>
<dbReference type="PATRIC" id="fig|1423734.3.peg.3276"/>
<dbReference type="Proteomes" id="UP000051236">
    <property type="component" value="Unassembled WGS sequence"/>
</dbReference>
<gene>
    <name evidence="1" type="ORF">FC83_GL003226</name>
</gene>
<dbReference type="EMBL" id="AZGA01000057">
    <property type="protein sequence ID" value="KRM33145.1"/>
    <property type="molecule type" value="Genomic_DNA"/>
</dbReference>
<proteinExistence type="predicted"/>
<protein>
    <submittedName>
        <fullName evidence="1">Uncharacterized protein</fullName>
    </submittedName>
</protein>
<evidence type="ECO:0000313" key="1">
    <source>
        <dbReference type="EMBL" id="KRM33145.1"/>
    </source>
</evidence>
<keyword evidence="2" id="KW-1185">Reference proteome</keyword>